<gene>
    <name evidence="1" type="ORF">HPB47_005440</name>
</gene>
<feature type="non-terminal residue" evidence="1">
    <location>
        <position position="1"/>
    </location>
</feature>
<evidence type="ECO:0000313" key="1">
    <source>
        <dbReference type="EMBL" id="KAG0417636.1"/>
    </source>
</evidence>
<dbReference type="Proteomes" id="UP000805193">
    <property type="component" value="Unassembled WGS sequence"/>
</dbReference>
<accession>A0AC60PDK0</accession>
<organism evidence="1 2">
    <name type="scientific">Ixodes persulcatus</name>
    <name type="common">Taiga tick</name>
    <dbReference type="NCBI Taxonomy" id="34615"/>
    <lineage>
        <taxon>Eukaryota</taxon>
        <taxon>Metazoa</taxon>
        <taxon>Ecdysozoa</taxon>
        <taxon>Arthropoda</taxon>
        <taxon>Chelicerata</taxon>
        <taxon>Arachnida</taxon>
        <taxon>Acari</taxon>
        <taxon>Parasitiformes</taxon>
        <taxon>Ixodida</taxon>
        <taxon>Ixodoidea</taxon>
        <taxon>Ixodidae</taxon>
        <taxon>Ixodinae</taxon>
        <taxon>Ixodes</taxon>
    </lineage>
</organism>
<feature type="non-terminal residue" evidence="1">
    <location>
        <position position="837"/>
    </location>
</feature>
<comment type="caution">
    <text evidence="1">The sequence shown here is derived from an EMBL/GenBank/DDBJ whole genome shotgun (WGS) entry which is preliminary data.</text>
</comment>
<keyword evidence="2" id="KW-1185">Reference proteome</keyword>
<protein>
    <submittedName>
        <fullName evidence="1">Uncharacterized protein</fullName>
    </submittedName>
</protein>
<evidence type="ECO:0000313" key="2">
    <source>
        <dbReference type="Proteomes" id="UP000805193"/>
    </source>
</evidence>
<proteinExistence type="predicted"/>
<reference evidence="1 2" key="1">
    <citation type="journal article" date="2020" name="Cell">
        <title>Large-Scale Comparative Analyses of Tick Genomes Elucidate Their Genetic Diversity and Vector Capacities.</title>
        <authorList>
            <consortium name="Tick Genome and Microbiome Consortium (TIGMIC)"/>
            <person name="Jia N."/>
            <person name="Wang J."/>
            <person name="Shi W."/>
            <person name="Du L."/>
            <person name="Sun Y."/>
            <person name="Zhan W."/>
            <person name="Jiang J.F."/>
            <person name="Wang Q."/>
            <person name="Zhang B."/>
            <person name="Ji P."/>
            <person name="Bell-Sakyi L."/>
            <person name="Cui X.M."/>
            <person name="Yuan T.T."/>
            <person name="Jiang B.G."/>
            <person name="Yang W.F."/>
            <person name="Lam T.T."/>
            <person name="Chang Q.C."/>
            <person name="Ding S.J."/>
            <person name="Wang X.J."/>
            <person name="Zhu J.G."/>
            <person name="Ruan X.D."/>
            <person name="Zhao L."/>
            <person name="Wei J.T."/>
            <person name="Ye R.Z."/>
            <person name="Que T.C."/>
            <person name="Du C.H."/>
            <person name="Zhou Y.H."/>
            <person name="Cheng J.X."/>
            <person name="Dai P.F."/>
            <person name="Guo W.B."/>
            <person name="Han X.H."/>
            <person name="Huang E.J."/>
            <person name="Li L.F."/>
            <person name="Wei W."/>
            <person name="Gao Y.C."/>
            <person name="Liu J.Z."/>
            <person name="Shao H.Z."/>
            <person name="Wang X."/>
            <person name="Wang C.C."/>
            <person name="Yang T.C."/>
            <person name="Huo Q.B."/>
            <person name="Li W."/>
            <person name="Chen H.Y."/>
            <person name="Chen S.E."/>
            <person name="Zhou L.G."/>
            <person name="Ni X.B."/>
            <person name="Tian J.H."/>
            <person name="Sheng Y."/>
            <person name="Liu T."/>
            <person name="Pan Y.S."/>
            <person name="Xia L.Y."/>
            <person name="Li J."/>
            <person name="Zhao F."/>
            <person name="Cao W.C."/>
        </authorList>
    </citation>
    <scope>NUCLEOTIDE SEQUENCE [LARGE SCALE GENOMIC DNA]</scope>
    <source>
        <strain evidence="1">Iper-2018</strain>
    </source>
</reference>
<name>A0AC60PDK0_IXOPE</name>
<sequence length="837" mass="92732">AMLSRTFFYKLIKGGGASPSRLKFLLVLSSIYVLIRFLLTWNGYPKAAGENGLPASNSTGLAYDDIHIGITSLTGFLNALKVDTEYETVHIVPAISVGDRVPNCGLQDPCSEDSFAVHIFTGQDHHDQPRLCVDGKYILGTNLNNGGRGINVAVIDSVTRFVQRVSHFDTYEEDSSQLETLLLNLRQGDILILLTFDEPTRKLSQIARLLLHELGSAMAQNLHYRSSWYFITQKGISGFSPYEDLHFVEAKGWAVPHDIRMCVPFKLSGRTIHPDPRPQENLKRRQFCTKYQHFPSFCSGDLIDNPLVPNPSVKFTNSKIFTTPVIVMSGEVIHHLPLTLETLIMQPGIDPRHVLVFHVPEHPEVRDLCELFGFTAEQMDNSNLAKSCDQFTEAFDTAERQFPDAVHFVVIEEGVILAPDFLAYLAQLLPLLDLDSTISSISAWNDNGFEGVSGKSRRVYRVESLTGLAFLVRRGFPAQGWCERRFEQRPEGSPSGGDSLSPDASRVVRLSDMPLEVEASSEVFEALVARGRKCHAVAGCDPGGVAAAVVEVADARPVRFASVGCLPRSNSDQNLHRSSQLDGPSKDLVDLLCQGEQLLRQLERHQVPGTRHSLKCQSRRLMVKIEAKLNDKKRHEHSACLEAESAQRLKSNDPFELIKVGLLDVDLCGPSVPRMLNLDGHSIHQCPEGWVPVFTDQSQRLAVMSIGFLLKNKNDPVIWRGPKKHAMIRQFLGDVHWGELDYLVVDTPPGTSDEHMSTVEMLRGLHPDGAILVTTPQALSVSDVRREITFCKKTGLPILGIIENMSGFVCPNCSECSNVFSSGGGEELAKMATVPFL</sequence>
<dbReference type="EMBL" id="JABSTQ010010819">
    <property type="protein sequence ID" value="KAG0417636.1"/>
    <property type="molecule type" value="Genomic_DNA"/>
</dbReference>